<accession>A0A291RJQ1</accession>
<dbReference type="SUPFAM" id="SSF52091">
    <property type="entry name" value="SpoIIaa-like"/>
    <property type="match status" value="1"/>
</dbReference>
<evidence type="ECO:0000313" key="2">
    <source>
        <dbReference type="EMBL" id="ATL67518.1"/>
    </source>
</evidence>
<dbReference type="InterPro" id="IPR002645">
    <property type="entry name" value="STAS_dom"/>
</dbReference>
<dbReference type="Pfam" id="PF01740">
    <property type="entry name" value="STAS"/>
    <property type="match status" value="1"/>
</dbReference>
<dbReference type="InterPro" id="IPR036513">
    <property type="entry name" value="STAS_dom_sf"/>
</dbReference>
<dbReference type="AlphaFoldDB" id="A0A291RJQ1"/>
<gene>
    <name evidence="2" type="ORF">CRH09_16240</name>
</gene>
<dbReference type="PROSITE" id="PS50801">
    <property type="entry name" value="STAS"/>
    <property type="match status" value="1"/>
</dbReference>
<dbReference type="CDD" id="cd07043">
    <property type="entry name" value="STAS_anti-anti-sigma_factors"/>
    <property type="match status" value="1"/>
</dbReference>
<evidence type="ECO:0000313" key="3">
    <source>
        <dbReference type="Proteomes" id="UP000221961"/>
    </source>
</evidence>
<dbReference type="GO" id="GO:0043856">
    <property type="term" value="F:anti-sigma factor antagonist activity"/>
    <property type="evidence" value="ECO:0007669"/>
    <property type="project" value="TreeGrafter"/>
</dbReference>
<evidence type="ECO:0000259" key="1">
    <source>
        <dbReference type="PROSITE" id="PS50801"/>
    </source>
</evidence>
<sequence length="144" mass="15771">MGRWNWKSPGREALVMPAIAVLHRRTYPVAPDASGDPPTADRHPHHAVVRVEGELDAAVVGEFRKALDQALAPDSRAVILDFGTARFLSIEAAHDLVEAKRHAAVLGVDLRVVAGRREVERVLEVTGARPLFRYFPSVQAALRA</sequence>
<proteinExistence type="predicted"/>
<dbReference type="Proteomes" id="UP000221961">
    <property type="component" value="Chromosome"/>
</dbReference>
<protein>
    <submittedName>
        <fullName evidence="2">Anti-anti-sigma factor</fullName>
    </submittedName>
</protein>
<dbReference type="EMBL" id="CP023778">
    <property type="protein sequence ID" value="ATL67518.1"/>
    <property type="molecule type" value="Genomic_DNA"/>
</dbReference>
<dbReference type="Gene3D" id="3.30.750.24">
    <property type="entry name" value="STAS domain"/>
    <property type="match status" value="1"/>
</dbReference>
<feature type="domain" description="STAS" evidence="1">
    <location>
        <begin position="36"/>
        <end position="144"/>
    </location>
</feature>
<name>A0A291RJQ1_9NOCA</name>
<reference evidence="2 3" key="1">
    <citation type="submission" date="2017-10" db="EMBL/GenBank/DDBJ databases">
        <title>Comparative genomics between pathogenic Norcardia.</title>
        <authorList>
            <person name="Zeng L."/>
        </authorList>
    </citation>
    <scope>NUCLEOTIDE SEQUENCE [LARGE SCALE GENOMIC DNA]</scope>
    <source>
        <strain evidence="2 3">NC_YFY_NT001</strain>
    </source>
</reference>
<dbReference type="PANTHER" id="PTHR33495">
    <property type="entry name" value="ANTI-SIGMA FACTOR ANTAGONIST TM_1081-RELATED-RELATED"/>
    <property type="match status" value="1"/>
</dbReference>
<organism evidence="2 3">
    <name type="scientific">Nocardia terpenica</name>
    <dbReference type="NCBI Taxonomy" id="455432"/>
    <lineage>
        <taxon>Bacteria</taxon>
        <taxon>Bacillati</taxon>
        <taxon>Actinomycetota</taxon>
        <taxon>Actinomycetes</taxon>
        <taxon>Mycobacteriales</taxon>
        <taxon>Nocardiaceae</taxon>
        <taxon>Nocardia</taxon>
    </lineage>
</organism>
<dbReference type="KEGG" id="ntp:CRH09_16240"/>
<dbReference type="PANTHER" id="PTHR33495:SF2">
    <property type="entry name" value="ANTI-SIGMA FACTOR ANTAGONIST TM_1081-RELATED"/>
    <property type="match status" value="1"/>
</dbReference>